<dbReference type="GO" id="GO:0005524">
    <property type="term" value="F:ATP binding"/>
    <property type="evidence" value="ECO:0007669"/>
    <property type="project" value="UniProtKB-KW"/>
</dbReference>
<feature type="compositionally biased region" description="Pro residues" evidence="10">
    <location>
        <begin position="101"/>
        <end position="116"/>
    </location>
</feature>
<feature type="non-terminal residue" evidence="13">
    <location>
        <position position="1"/>
    </location>
</feature>
<dbReference type="InterPro" id="IPR000719">
    <property type="entry name" value="Prot_kinase_dom"/>
</dbReference>
<evidence type="ECO:0000256" key="1">
    <source>
        <dbReference type="ARBA" id="ARBA00005505"/>
    </source>
</evidence>
<evidence type="ECO:0000256" key="10">
    <source>
        <dbReference type="SAM" id="MobiDB-lite"/>
    </source>
</evidence>
<evidence type="ECO:0000256" key="5">
    <source>
        <dbReference type="ARBA" id="ARBA00022741"/>
    </source>
</evidence>
<feature type="compositionally biased region" description="Low complexity" evidence="10">
    <location>
        <begin position="159"/>
        <end position="172"/>
    </location>
</feature>
<dbReference type="PANTHER" id="PTHR22984:SF11">
    <property type="entry name" value="AURORA KINASE-RELATED"/>
    <property type="match status" value="1"/>
</dbReference>
<evidence type="ECO:0000313" key="14">
    <source>
        <dbReference type="Proteomes" id="UP000316079"/>
    </source>
</evidence>
<keyword evidence="11" id="KW-0472">Membrane</keyword>
<gene>
    <name evidence="13" type="ORF">DNTS_007113</name>
</gene>
<keyword evidence="3" id="KW-0723">Serine/threonine-protein kinase</keyword>
<feature type="region of interest" description="Disordered" evidence="10">
    <location>
        <begin position="146"/>
        <end position="195"/>
    </location>
</feature>
<dbReference type="GO" id="GO:0005737">
    <property type="term" value="C:cytoplasm"/>
    <property type="evidence" value="ECO:0007669"/>
    <property type="project" value="TreeGrafter"/>
</dbReference>
<evidence type="ECO:0000256" key="3">
    <source>
        <dbReference type="ARBA" id="ARBA00022527"/>
    </source>
</evidence>
<evidence type="ECO:0000256" key="4">
    <source>
        <dbReference type="ARBA" id="ARBA00022679"/>
    </source>
</evidence>
<feature type="transmembrane region" description="Helical" evidence="11">
    <location>
        <begin position="6"/>
        <end position="23"/>
    </location>
</feature>
<evidence type="ECO:0000256" key="2">
    <source>
        <dbReference type="ARBA" id="ARBA00012513"/>
    </source>
</evidence>
<dbReference type="EMBL" id="SRMA01025464">
    <property type="protein sequence ID" value="TRY94269.1"/>
    <property type="molecule type" value="Genomic_DNA"/>
</dbReference>
<dbReference type="Gene3D" id="3.30.200.20">
    <property type="entry name" value="Phosphorylase Kinase, domain 1"/>
    <property type="match status" value="1"/>
</dbReference>
<sequence>KNNAGIVLFSFILTCGKILFFVVDKRRSGRGLFRRVWKGLKSPFRRRKEDKVVDFVAESEVDESGIDIVQILRPTRTDSVRPDPCLPGQLFGDEEVAAAPGPQPGTSLPPPEPSPDAPEENPRRTSQNKTVCSFFRKWHKTLRNLFLPRPPTEDRAQGLPASEPESSLLPEEFPVTLPDPEPIPASEEPPSSRHFHPSFLELEDLAFGCYGSVFKGVHREDSSKKAAIKCINTYGIESYHEVEGEARPVLAEVAMMLRLGTSCTNIIHLHDWMENSTGYILVLEFPERCKTLDSYLEDSLSIDEPTALQFMRQLLNAVRHCFSHGVFHGDLHLTNVLVTEPSADLKLIDFGCALAFDSEPLESCEYHGNEVFCPPEIEDHDSFLAGPAYVWCLGAIYKEIMKACETNGYRLTIRRCLSRDPADRPTLDELQSRLRRSRS</sequence>
<keyword evidence="7" id="KW-0067">ATP-binding</keyword>
<comment type="catalytic activity">
    <reaction evidence="9">
        <text>L-seryl-[protein] + ATP = O-phospho-L-seryl-[protein] + ADP + H(+)</text>
        <dbReference type="Rhea" id="RHEA:17989"/>
        <dbReference type="Rhea" id="RHEA-COMP:9863"/>
        <dbReference type="Rhea" id="RHEA-COMP:11604"/>
        <dbReference type="ChEBI" id="CHEBI:15378"/>
        <dbReference type="ChEBI" id="CHEBI:29999"/>
        <dbReference type="ChEBI" id="CHEBI:30616"/>
        <dbReference type="ChEBI" id="CHEBI:83421"/>
        <dbReference type="ChEBI" id="CHEBI:456216"/>
        <dbReference type="EC" id="2.7.11.1"/>
    </reaction>
</comment>
<keyword evidence="11" id="KW-1133">Transmembrane helix</keyword>
<feature type="domain" description="Protein kinase" evidence="12">
    <location>
        <begin position="199"/>
        <end position="439"/>
    </location>
</feature>
<dbReference type="InterPro" id="IPR051138">
    <property type="entry name" value="PIM_Ser/Thr_kinase"/>
</dbReference>
<evidence type="ECO:0000256" key="11">
    <source>
        <dbReference type="SAM" id="Phobius"/>
    </source>
</evidence>
<feature type="region of interest" description="Disordered" evidence="10">
    <location>
        <begin position="77"/>
        <end position="128"/>
    </location>
</feature>
<dbReference type="STRING" id="623744.A0A553QWD1"/>
<keyword evidence="14" id="KW-1185">Reference proteome</keyword>
<keyword evidence="4" id="KW-0808">Transferase</keyword>
<dbReference type="EC" id="2.7.11.1" evidence="2"/>
<name>A0A553QWD1_9TELE</name>
<organism evidence="13 14">
    <name type="scientific">Danionella cerebrum</name>
    <dbReference type="NCBI Taxonomy" id="2873325"/>
    <lineage>
        <taxon>Eukaryota</taxon>
        <taxon>Metazoa</taxon>
        <taxon>Chordata</taxon>
        <taxon>Craniata</taxon>
        <taxon>Vertebrata</taxon>
        <taxon>Euteleostomi</taxon>
        <taxon>Actinopterygii</taxon>
        <taxon>Neopterygii</taxon>
        <taxon>Teleostei</taxon>
        <taxon>Ostariophysi</taxon>
        <taxon>Cypriniformes</taxon>
        <taxon>Danionidae</taxon>
        <taxon>Danioninae</taxon>
        <taxon>Danionella</taxon>
    </lineage>
</organism>
<comment type="caution">
    <text evidence="13">The sequence shown here is derived from an EMBL/GenBank/DDBJ whole genome shotgun (WGS) entry which is preliminary data.</text>
</comment>
<evidence type="ECO:0000313" key="13">
    <source>
        <dbReference type="EMBL" id="TRY94269.1"/>
    </source>
</evidence>
<keyword evidence="5" id="KW-0547">Nucleotide-binding</keyword>
<dbReference type="GO" id="GO:0007346">
    <property type="term" value="P:regulation of mitotic cell cycle"/>
    <property type="evidence" value="ECO:0007669"/>
    <property type="project" value="TreeGrafter"/>
</dbReference>
<dbReference type="OrthoDB" id="10020333at2759"/>
<keyword evidence="11" id="KW-0812">Transmembrane</keyword>
<dbReference type="AlphaFoldDB" id="A0A553QWD1"/>
<reference evidence="13 14" key="1">
    <citation type="journal article" date="2019" name="Sci. Data">
        <title>Hybrid genome assembly and annotation of Danionella translucida.</title>
        <authorList>
            <person name="Kadobianskyi M."/>
            <person name="Schulze L."/>
            <person name="Schuelke M."/>
            <person name="Judkewitz B."/>
        </authorList>
    </citation>
    <scope>NUCLEOTIDE SEQUENCE [LARGE SCALE GENOMIC DNA]</scope>
    <source>
        <strain evidence="13 14">Bolton</strain>
    </source>
</reference>
<dbReference type="InterPro" id="IPR011009">
    <property type="entry name" value="Kinase-like_dom_sf"/>
</dbReference>
<accession>A0A553QWD1</accession>
<dbReference type="Pfam" id="PF00069">
    <property type="entry name" value="Pkinase"/>
    <property type="match status" value="1"/>
</dbReference>
<dbReference type="Gene3D" id="1.10.510.10">
    <property type="entry name" value="Transferase(Phosphotransferase) domain 1"/>
    <property type="match status" value="1"/>
</dbReference>
<protein>
    <recommendedName>
        <fullName evidence="2">non-specific serine/threonine protein kinase</fullName>
        <ecNumber evidence="2">2.7.11.1</ecNumber>
    </recommendedName>
</protein>
<dbReference type="GO" id="GO:0043066">
    <property type="term" value="P:negative regulation of apoptotic process"/>
    <property type="evidence" value="ECO:0007669"/>
    <property type="project" value="TreeGrafter"/>
</dbReference>
<dbReference type="SUPFAM" id="SSF56112">
    <property type="entry name" value="Protein kinase-like (PK-like)"/>
    <property type="match status" value="1"/>
</dbReference>
<comment type="catalytic activity">
    <reaction evidence="8">
        <text>L-threonyl-[protein] + ATP = O-phospho-L-threonyl-[protein] + ADP + H(+)</text>
        <dbReference type="Rhea" id="RHEA:46608"/>
        <dbReference type="Rhea" id="RHEA-COMP:11060"/>
        <dbReference type="Rhea" id="RHEA-COMP:11605"/>
        <dbReference type="ChEBI" id="CHEBI:15378"/>
        <dbReference type="ChEBI" id="CHEBI:30013"/>
        <dbReference type="ChEBI" id="CHEBI:30616"/>
        <dbReference type="ChEBI" id="CHEBI:61977"/>
        <dbReference type="ChEBI" id="CHEBI:456216"/>
        <dbReference type="EC" id="2.7.11.1"/>
    </reaction>
</comment>
<dbReference type="PROSITE" id="PS50011">
    <property type="entry name" value="PROTEIN_KINASE_DOM"/>
    <property type="match status" value="1"/>
</dbReference>
<comment type="similarity">
    <text evidence="1">Belongs to the protein kinase superfamily. CAMK Ser/Thr protein kinase family. PIM subfamily.</text>
</comment>
<evidence type="ECO:0000256" key="9">
    <source>
        <dbReference type="ARBA" id="ARBA00048679"/>
    </source>
</evidence>
<keyword evidence="6" id="KW-0418">Kinase</keyword>
<evidence type="ECO:0000256" key="8">
    <source>
        <dbReference type="ARBA" id="ARBA00047899"/>
    </source>
</evidence>
<proteinExistence type="inferred from homology"/>
<evidence type="ECO:0000259" key="12">
    <source>
        <dbReference type="PROSITE" id="PS50011"/>
    </source>
</evidence>
<dbReference type="PANTHER" id="PTHR22984">
    <property type="entry name" value="SERINE/THREONINE-PROTEIN KINASE PIM"/>
    <property type="match status" value="1"/>
</dbReference>
<evidence type="ECO:0000256" key="6">
    <source>
        <dbReference type="ARBA" id="ARBA00022777"/>
    </source>
</evidence>
<dbReference type="GO" id="GO:0004674">
    <property type="term" value="F:protein serine/threonine kinase activity"/>
    <property type="evidence" value="ECO:0007669"/>
    <property type="project" value="UniProtKB-KW"/>
</dbReference>
<evidence type="ECO:0000256" key="7">
    <source>
        <dbReference type="ARBA" id="ARBA00022840"/>
    </source>
</evidence>
<dbReference type="Proteomes" id="UP000316079">
    <property type="component" value="Unassembled WGS sequence"/>
</dbReference>